<evidence type="ECO:0000256" key="1">
    <source>
        <dbReference type="SAM" id="SignalP"/>
    </source>
</evidence>
<accession>A0A7R7FSL2</accession>
<name>A0A7R7FSL2_9BACT</name>
<evidence type="ECO:0000313" key="2">
    <source>
        <dbReference type="EMBL" id="BCO11607.1"/>
    </source>
</evidence>
<sequence>MRRFIIAALVPLLLFATSVWGQENNLLQEPTLPGVKPIFFILGCLDEYRGRGIIEKGADGVESFYSSEVQASKVFEKYLRLLVAEESIHTEIRKEISDGGHISFHSSELCQHINSMYQYSFDNSHTMVKPHKYPNGPYVRMVEAFISIDVFKGQDKTAKLSYLAGAYARYGHHFDDNNFAFRTANAGHKISLIAELLKELDCKDVTHEKSDPNLMPMTHTLKFTASTEIKKLFESVSKEINGRDRREI</sequence>
<keyword evidence="1" id="KW-0732">Signal</keyword>
<feature type="signal peptide" evidence="1">
    <location>
        <begin position="1"/>
        <end position="21"/>
    </location>
</feature>
<organism evidence="2 3">
    <name type="scientific">Citrifermentans bremense</name>
    <dbReference type="NCBI Taxonomy" id="60035"/>
    <lineage>
        <taxon>Bacteria</taxon>
        <taxon>Pseudomonadati</taxon>
        <taxon>Thermodesulfobacteriota</taxon>
        <taxon>Desulfuromonadia</taxon>
        <taxon>Geobacterales</taxon>
        <taxon>Geobacteraceae</taxon>
        <taxon>Citrifermentans</taxon>
    </lineage>
</organism>
<dbReference type="AlphaFoldDB" id="A0A7R7FSL2"/>
<evidence type="ECO:0000313" key="3">
    <source>
        <dbReference type="Proteomes" id="UP000515472"/>
    </source>
</evidence>
<proteinExistence type="predicted"/>
<dbReference type="Proteomes" id="UP000515472">
    <property type="component" value="Chromosome"/>
</dbReference>
<protein>
    <submittedName>
        <fullName evidence="2">Uncharacterized protein</fullName>
    </submittedName>
</protein>
<dbReference type="EMBL" id="AP023213">
    <property type="protein sequence ID" value="BCO11607.1"/>
    <property type="molecule type" value="Genomic_DNA"/>
</dbReference>
<reference evidence="2 3" key="1">
    <citation type="submission" date="2020-06" db="EMBL/GenBank/DDBJ databases">
        <title>Interaction of electrochemicaly active bacteria, Geobacter bremensis R4 on different carbon anode.</title>
        <authorList>
            <person name="Meng L."/>
            <person name="Yoshida N."/>
        </authorList>
    </citation>
    <scope>NUCLEOTIDE SEQUENCE [LARGE SCALE GENOMIC DNA]</scope>
    <source>
        <strain evidence="2 3">R4</strain>
    </source>
</reference>
<gene>
    <name evidence="2" type="ORF">GEOBRER4_n3736</name>
</gene>
<dbReference type="RefSeq" id="WP_185243465.1">
    <property type="nucleotide sequence ID" value="NZ_AP023213.1"/>
</dbReference>
<feature type="chain" id="PRO_5031050578" evidence="1">
    <location>
        <begin position="22"/>
        <end position="248"/>
    </location>
</feature>
<keyword evidence="3" id="KW-1185">Reference proteome</keyword>